<dbReference type="Proteomes" id="UP000032180">
    <property type="component" value="Chromosome 9"/>
</dbReference>
<evidence type="ECO:0000313" key="3">
    <source>
        <dbReference type="Proteomes" id="UP000032180"/>
    </source>
</evidence>
<reference evidence="2" key="3">
    <citation type="submission" date="2015-04" db="UniProtKB">
        <authorList>
            <consortium name="EnsemblPlants"/>
        </authorList>
    </citation>
    <scope>IDENTIFICATION</scope>
</reference>
<dbReference type="EnsemblPlants" id="LPERR09G02580.1">
    <property type="protein sequence ID" value="LPERR09G02580.1"/>
    <property type="gene ID" value="LPERR09G02580"/>
</dbReference>
<reference evidence="2 3" key="1">
    <citation type="submission" date="2012-08" db="EMBL/GenBank/DDBJ databases">
        <title>Oryza genome evolution.</title>
        <authorList>
            <person name="Wing R.A."/>
        </authorList>
    </citation>
    <scope>NUCLEOTIDE SEQUENCE</scope>
</reference>
<organism evidence="2 3">
    <name type="scientific">Leersia perrieri</name>
    <dbReference type="NCBI Taxonomy" id="77586"/>
    <lineage>
        <taxon>Eukaryota</taxon>
        <taxon>Viridiplantae</taxon>
        <taxon>Streptophyta</taxon>
        <taxon>Embryophyta</taxon>
        <taxon>Tracheophyta</taxon>
        <taxon>Spermatophyta</taxon>
        <taxon>Magnoliopsida</taxon>
        <taxon>Liliopsida</taxon>
        <taxon>Poales</taxon>
        <taxon>Poaceae</taxon>
        <taxon>BOP clade</taxon>
        <taxon>Oryzoideae</taxon>
        <taxon>Oryzeae</taxon>
        <taxon>Oryzinae</taxon>
        <taxon>Leersia</taxon>
    </lineage>
</organism>
<dbReference type="HOGENOM" id="CLU_1743165_0_0_1"/>
<evidence type="ECO:0000256" key="1">
    <source>
        <dbReference type="SAM" id="MobiDB-lite"/>
    </source>
</evidence>
<proteinExistence type="predicted"/>
<feature type="compositionally biased region" description="Low complexity" evidence="1">
    <location>
        <begin position="9"/>
        <end position="25"/>
    </location>
</feature>
<feature type="region of interest" description="Disordered" evidence="1">
    <location>
        <begin position="1"/>
        <end position="150"/>
    </location>
</feature>
<feature type="compositionally biased region" description="Basic and acidic residues" evidence="1">
    <location>
        <begin position="35"/>
        <end position="47"/>
    </location>
</feature>
<evidence type="ECO:0000313" key="2">
    <source>
        <dbReference type="EnsemblPlants" id="LPERR09G02580.1"/>
    </source>
</evidence>
<keyword evidence="3" id="KW-1185">Reference proteome</keyword>
<dbReference type="AlphaFoldDB" id="A0A0D9XC03"/>
<sequence>MRAGWSHGSTPAPTTTKSTSGSPSSNYLQYGLLDLKPEGARRSRQPDPARTYAQGLQSLGPTRRAPRGVGLRVRQEGHTPQKGFGPPEATWHAPEEGASGGLRGGHIPQKGFGPPETTWHAPEEGTPRGLWGGKGSRPSEATWHVPEEGA</sequence>
<accession>A0A0D9XC03</accession>
<reference evidence="3" key="2">
    <citation type="submission" date="2013-12" db="EMBL/GenBank/DDBJ databases">
        <authorList>
            <person name="Yu Y."/>
            <person name="Lee S."/>
            <person name="de Baynast K."/>
            <person name="Wissotski M."/>
            <person name="Liu L."/>
            <person name="Talag J."/>
            <person name="Goicoechea J."/>
            <person name="Angelova A."/>
            <person name="Jetty R."/>
            <person name="Kudrna D."/>
            <person name="Golser W."/>
            <person name="Rivera L."/>
            <person name="Zhang J."/>
            <person name="Wing R."/>
        </authorList>
    </citation>
    <scope>NUCLEOTIDE SEQUENCE</scope>
</reference>
<name>A0A0D9XC03_9ORYZ</name>
<protein>
    <submittedName>
        <fullName evidence="2">Uncharacterized protein</fullName>
    </submittedName>
</protein>
<dbReference type="Gramene" id="LPERR09G02580.1">
    <property type="protein sequence ID" value="LPERR09G02580.1"/>
    <property type="gene ID" value="LPERR09G02580"/>
</dbReference>